<dbReference type="InterPro" id="IPR005119">
    <property type="entry name" value="LysR_subst-bd"/>
</dbReference>
<evidence type="ECO:0000313" key="7">
    <source>
        <dbReference type="EMBL" id="TCV01829.1"/>
    </source>
</evidence>
<evidence type="ECO:0000259" key="6">
    <source>
        <dbReference type="PROSITE" id="PS50931"/>
    </source>
</evidence>
<feature type="domain" description="HTH lysR-type" evidence="6">
    <location>
        <begin position="1"/>
        <end position="60"/>
    </location>
</feature>
<dbReference type="Proteomes" id="UP000294692">
    <property type="component" value="Unassembled WGS sequence"/>
</dbReference>
<dbReference type="GO" id="GO:0003677">
    <property type="term" value="F:DNA binding"/>
    <property type="evidence" value="ECO:0007669"/>
    <property type="project" value="UniProtKB-KW"/>
</dbReference>
<dbReference type="Pfam" id="PF03466">
    <property type="entry name" value="LysR_substrate"/>
    <property type="match status" value="1"/>
</dbReference>
<evidence type="ECO:0000256" key="2">
    <source>
        <dbReference type="ARBA" id="ARBA00023015"/>
    </source>
</evidence>
<organism evidence="7 8">
    <name type="scientific">Paracandidimonas soli</name>
    <dbReference type="NCBI Taxonomy" id="1917182"/>
    <lineage>
        <taxon>Bacteria</taxon>
        <taxon>Pseudomonadati</taxon>
        <taxon>Pseudomonadota</taxon>
        <taxon>Betaproteobacteria</taxon>
        <taxon>Burkholderiales</taxon>
        <taxon>Alcaligenaceae</taxon>
        <taxon>Paracandidimonas</taxon>
    </lineage>
</organism>
<keyword evidence="5" id="KW-1133">Transmembrane helix</keyword>
<dbReference type="PANTHER" id="PTHR30419">
    <property type="entry name" value="HTH-TYPE TRANSCRIPTIONAL REGULATOR YBHD"/>
    <property type="match status" value="1"/>
</dbReference>
<evidence type="ECO:0000256" key="1">
    <source>
        <dbReference type="ARBA" id="ARBA00009437"/>
    </source>
</evidence>
<proteinExistence type="inferred from homology"/>
<dbReference type="InterPro" id="IPR036390">
    <property type="entry name" value="WH_DNA-bd_sf"/>
</dbReference>
<dbReference type="PROSITE" id="PS50931">
    <property type="entry name" value="HTH_LYSR"/>
    <property type="match status" value="1"/>
</dbReference>
<accession>A0A4R3VDZ2</accession>
<dbReference type="Gene3D" id="3.40.190.290">
    <property type="match status" value="1"/>
</dbReference>
<comment type="caution">
    <text evidence="7">The sequence shown here is derived from an EMBL/GenBank/DDBJ whole genome shotgun (WGS) entry which is preliminary data.</text>
</comment>
<dbReference type="Pfam" id="PF00126">
    <property type="entry name" value="HTH_1"/>
    <property type="match status" value="1"/>
</dbReference>
<dbReference type="InterPro" id="IPR000847">
    <property type="entry name" value="LysR_HTH_N"/>
</dbReference>
<gene>
    <name evidence="7" type="ORF">EV686_102543</name>
</gene>
<evidence type="ECO:0000256" key="5">
    <source>
        <dbReference type="SAM" id="Phobius"/>
    </source>
</evidence>
<keyword evidence="5" id="KW-0812">Transmembrane</keyword>
<dbReference type="OrthoDB" id="646694at2"/>
<dbReference type="SUPFAM" id="SSF46785">
    <property type="entry name" value="Winged helix' DNA-binding domain"/>
    <property type="match status" value="1"/>
</dbReference>
<evidence type="ECO:0000256" key="4">
    <source>
        <dbReference type="ARBA" id="ARBA00023163"/>
    </source>
</evidence>
<comment type="similarity">
    <text evidence="1">Belongs to the LysR transcriptional regulatory family.</text>
</comment>
<dbReference type="RefSeq" id="WP_132474656.1">
    <property type="nucleotide sequence ID" value="NZ_JBHRVM010000001.1"/>
</dbReference>
<dbReference type="PRINTS" id="PR00039">
    <property type="entry name" value="HTHLYSR"/>
</dbReference>
<keyword evidence="3 7" id="KW-0238">DNA-binding</keyword>
<keyword evidence="5" id="KW-0472">Membrane</keyword>
<evidence type="ECO:0000256" key="3">
    <source>
        <dbReference type="ARBA" id="ARBA00023125"/>
    </source>
</evidence>
<dbReference type="SUPFAM" id="SSF53850">
    <property type="entry name" value="Periplasmic binding protein-like II"/>
    <property type="match status" value="1"/>
</dbReference>
<protein>
    <submittedName>
        <fullName evidence="7">DNA-binding transcriptional LysR family regulator</fullName>
    </submittedName>
</protein>
<dbReference type="GO" id="GO:0003700">
    <property type="term" value="F:DNA-binding transcription factor activity"/>
    <property type="evidence" value="ECO:0007669"/>
    <property type="project" value="InterPro"/>
</dbReference>
<dbReference type="FunFam" id="1.10.10.10:FF:000001">
    <property type="entry name" value="LysR family transcriptional regulator"/>
    <property type="match status" value="1"/>
</dbReference>
<name>A0A4R3VDZ2_9BURK</name>
<dbReference type="InterPro" id="IPR050950">
    <property type="entry name" value="HTH-type_LysR_regulators"/>
</dbReference>
<dbReference type="InterPro" id="IPR036388">
    <property type="entry name" value="WH-like_DNA-bd_sf"/>
</dbReference>
<keyword evidence="8" id="KW-1185">Reference proteome</keyword>
<reference evidence="7 8" key="1">
    <citation type="submission" date="2019-03" db="EMBL/GenBank/DDBJ databases">
        <title>Genomic Encyclopedia of Type Strains, Phase IV (KMG-IV): sequencing the most valuable type-strain genomes for metagenomic binning, comparative biology and taxonomic classification.</title>
        <authorList>
            <person name="Goeker M."/>
        </authorList>
    </citation>
    <scope>NUCLEOTIDE SEQUENCE [LARGE SCALE GENOMIC DNA]</scope>
    <source>
        <strain evidence="7 8">DSM 100048</strain>
    </source>
</reference>
<dbReference type="GO" id="GO:0005829">
    <property type="term" value="C:cytosol"/>
    <property type="evidence" value="ECO:0007669"/>
    <property type="project" value="TreeGrafter"/>
</dbReference>
<evidence type="ECO:0000313" key="8">
    <source>
        <dbReference type="Proteomes" id="UP000294692"/>
    </source>
</evidence>
<feature type="transmembrane region" description="Helical" evidence="5">
    <location>
        <begin position="222"/>
        <end position="244"/>
    </location>
</feature>
<dbReference type="EMBL" id="SMBX01000002">
    <property type="protein sequence ID" value="TCV01829.1"/>
    <property type="molecule type" value="Genomic_DNA"/>
</dbReference>
<keyword evidence="4" id="KW-0804">Transcription</keyword>
<sequence>MNLSSRQLRAFVALAEERHFTRAAQRSHMTQPAFSALIRMVEAEVGLRLFDRSTRHVSLTTEGEIFLSGALRLLGDFEAMQEGMSDYASQRQGRVSLAALPSLAAGWLPGILADYHERHPGVRLELRDALLDPCLDMVRNGQVDFAVAARRADMSELTSDFLYADDFFIVCRMDHPLAKCEGMRLSALAKWPRIQLARGSSVRQALDGANDKPTLLLEVEHLATVAGLVLAGLGISVVPGMTLFHFRHPSLVIRPLADKRLRRSLYLVRRKGKSLSVAAAALYEQLLESREQIRVQA</sequence>
<dbReference type="AlphaFoldDB" id="A0A4R3VDZ2"/>
<dbReference type="PANTHER" id="PTHR30419:SF8">
    <property type="entry name" value="NITROGEN ASSIMILATION TRANSCRIPTIONAL ACTIVATOR-RELATED"/>
    <property type="match status" value="1"/>
</dbReference>
<dbReference type="Gene3D" id="1.10.10.10">
    <property type="entry name" value="Winged helix-like DNA-binding domain superfamily/Winged helix DNA-binding domain"/>
    <property type="match status" value="1"/>
</dbReference>
<dbReference type="CDD" id="cd08440">
    <property type="entry name" value="PBP2_LTTR_like_4"/>
    <property type="match status" value="1"/>
</dbReference>
<keyword evidence="2" id="KW-0805">Transcription regulation</keyword>